<feature type="binding site" evidence="6">
    <location>
        <begin position="16"/>
        <end position="18"/>
    </location>
    <ligand>
        <name>FMN</name>
        <dbReference type="ChEBI" id="CHEBI:58210"/>
    </ligand>
</feature>
<evidence type="ECO:0000256" key="1">
    <source>
        <dbReference type="ARBA" id="ARBA00022630"/>
    </source>
</evidence>
<dbReference type="AlphaFoldDB" id="A0A1T3NRG4"/>
<dbReference type="GO" id="GO:0009055">
    <property type="term" value="F:electron transfer activity"/>
    <property type="evidence" value="ECO:0007669"/>
    <property type="project" value="UniProtKB-UniRule"/>
</dbReference>
<evidence type="ECO:0000256" key="3">
    <source>
        <dbReference type="ARBA" id="ARBA00023002"/>
    </source>
</evidence>
<comment type="cofactor">
    <cofactor evidence="6">
        <name>FMN</name>
        <dbReference type="ChEBI" id="CHEBI:58210"/>
    </cofactor>
    <text evidence="6">Binds 1 FMN per subunit.</text>
</comment>
<dbReference type="OrthoDB" id="9805013at2"/>
<reference evidence="8 9" key="1">
    <citation type="submission" date="2017-03" db="EMBL/GenBank/DDBJ databases">
        <title>Draft genome sequence of Streptomyces scabrisporus NF3, endophyte isolated from Amphipterygium adstringens.</title>
        <authorList>
            <person name="Vazquez M."/>
            <person name="Ceapa C.D."/>
            <person name="Rodriguez Luna D."/>
            <person name="Sanchez Esquivel S."/>
        </authorList>
    </citation>
    <scope>NUCLEOTIDE SEQUENCE [LARGE SCALE GENOMIC DNA]</scope>
    <source>
        <strain evidence="8 9">NF3</strain>
    </source>
</reference>
<evidence type="ECO:0000256" key="5">
    <source>
        <dbReference type="ARBA" id="ARBA00048542"/>
    </source>
</evidence>
<dbReference type="InterPro" id="IPR023048">
    <property type="entry name" value="NADH:quinone_OxRdtase_FMN_depd"/>
</dbReference>
<comment type="caution">
    <text evidence="6">Lacks conserved residue(s) required for the propagation of feature annotation.</text>
</comment>
<feature type="binding site" evidence="6">
    <location>
        <position position="10"/>
    </location>
    <ligand>
        <name>FMN</name>
        <dbReference type="ChEBI" id="CHEBI:58210"/>
    </ligand>
</feature>
<keyword evidence="1 6" id="KW-0285">Flavoprotein</keyword>
<dbReference type="EMBL" id="MWQN01000002">
    <property type="protein sequence ID" value="OPC79396.1"/>
    <property type="molecule type" value="Genomic_DNA"/>
</dbReference>
<dbReference type="HAMAP" id="MF_01216">
    <property type="entry name" value="Azoreductase_type1"/>
    <property type="match status" value="1"/>
</dbReference>
<dbReference type="STRING" id="159449.B4N89_35780"/>
<comment type="subunit">
    <text evidence="6">Homodimer.</text>
</comment>
<comment type="caution">
    <text evidence="8">The sequence shown here is derived from an EMBL/GenBank/DDBJ whole genome shotgun (WGS) entry which is preliminary data.</text>
</comment>
<comment type="function">
    <text evidence="6">Also exhibits azoreductase activity. Catalyzes the reductive cleavage of the azo bond in aromatic azo compounds to the corresponding amines.</text>
</comment>
<dbReference type="PANTHER" id="PTHR43741">
    <property type="entry name" value="FMN-DEPENDENT NADH-AZOREDUCTASE 1"/>
    <property type="match status" value="1"/>
</dbReference>
<dbReference type="Gene3D" id="3.40.50.360">
    <property type="match status" value="1"/>
</dbReference>
<comment type="function">
    <text evidence="6">Quinone reductase that provides resistance to thiol-specific stress caused by electrophilic quinones.</text>
</comment>
<dbReference type="EC" id="1.6.5.-" evidence="6"/>
<gene>
    <name evidence="6" type="primary">azoR</name>
    <name evidence="8" type="ORF">B4N89_35780</name>
</gene>
<evidence type="ECO:0000256" key="2">
    <source>
        <dbReference type="ARBA" id="ARBA00022643"/>
    </source>
</evidence>
<evidence type="ECO:0000313" key="8">
    <source>
        <dbReference type="EMBL" id="OPC79396.1"/>
    </source>
</evidence>
<dbReference type="Pfam" id="PF02525">
    <property type="entry name" value="Flavodoxin_2"/>
    <property type="match status" value="1"/>
</dbReference>
<accession>A0A1T3NRG4</accession>
<evidence type="ECO:0000313" key="9">
    <source>
        <dbReference type="Proteomes" id="UP000190037"/>
    </source>
</evidence>
<dbReference type="EC" id="1.7.1.17" evidence="6"/>
<keyword evidence="3 6" id="KW-0560">Oxidoreductase</keyword>
<evidence type="ECO:0000259" key="7">
    <source>
        <dbReference type="Pfam" id="PF02525"/>
    </source>
</evidence>
<feature type="domain" description="Flavodoxin-like fold" evidence="7">
    <location>
        <begin position="4"/>
        <end position="169"/>
    </location>
</feature>
<keyword evidence="4 6" id="KW-0520">NAD</keyword>
<organism evidence="8 9">
    <name type="scientific">Embleya scabrispora</name>
    <dbReference type="NCBI Taxonomy" id="159449"/>
    <lineage>
        <taxon>Bacteria</taxon>
        <taxon>Bacillati</taxon>
        <taxon>Actinomycetota</taxon>
        <taxon>Actinomycetes</taxon>
        <taxon>Kitasatosporales</taxon>
        <taxon>Streptomycetaceae</taxon>
        <taxon>Embleya</taxon>
    </lineage>
</organism>
<dbReference type="GO" id="GO:0016655">
    <property type="term" value="F:oxidoreductase activity, acting on NAD(P)H, quinone or similar compound as acceptor"/>
    <property type="evidence" value="ECO:0007669"/>
    <property type="project" value="InterPro"/>
</dbReference>
<dbReference type="GO" id="GO:0016652">
    <property type="term" value="F:oxidoreductase activity, acting on NAD(P)H as acceptor"/>
    <property type="evidence" value="ECO:0007669"/>
    <property type="project" value="UniProtKB-UniRule"/>
</dbReference>
<dbReference type="Proteomes" id="UP000190037">
    <property type="component" value="Unassembled WGS sequence"/>
</dbReference>
<protein>
    <recommendedName>
        <fullName evidence="6">FMN dependent NADH:quinone oxidoreductase</fullName>
        <ecNumber evidence="6">1.6.5.-</ecNumber>
    </recommendedName>
    <alternativeName>
        <fullName evidence="6">Azo-dye reductase</fullName>
    </alternativeName>
    <alternativeName>
        <fullName evidence="6">FMN-dependent NADH-azo compound oxidoreductase</fullName>
    </alternativeName>
    <alternativeName>
        <fullName evidence="6">FMN-dependent NADH-azoreductase</fullName>
        <ecNumber evidence="6">1.7.1.17</ecNumber>
    </alternativeName>
</protein>
<keyword evidence="9" id="KW-1185">Reference proteome</keyword>
<dbReference type="RefSeq" id="WP_078980613.1">
    <property type="nucleotide sequence ID" value="NZ_MWQN01000002.1"/>
</dbReference>
<sequence length="218" mass="23264">MPSLLHLDASMRRTGSVSRDLSAHFAARWRERHPSGAYTYRDLAAQPIPHLTHAVREALVDPGAAHGAPADEWALTTALNAELRAASTVVMGVPMYNYSIPSTIKSWLDRVVSPATMAVPGGEPGPLAGTSVIVISPRGGSYAPGTPRAGWDHQEPYLRAVLRAIGLTDDLTAFVPAELTLAAVVPQMSALKPLAEQSLERAYRTLESLADRDAVRAG</sequence>
<dbReference type="GO" id="GO:0010181">
    <property type="term" value="F:FMN binding"/>
    <property type="evidence" value="ECO:0007669"/>
    <property type="project" value="UniProtKB-UniRule"/>
</dbReference>
<keyword evidence="2 6" id="KW-0288">FMN</keyword>
<name>A0A1T3NRG4_9ACTN</name>
<dbReference type="InterPro" id="IPR029039">
    <property type="entry name" value="Flavoprotein-like_sf"/>
</dbReference>
<comment type="similarity">
    <text evidence="6">Belongs to the azoreductase type 1 family.</text>
</comment>
<comment type="catalytic activity">
    <reaction evidence="5">
        <text>N,N-dimethyl-1,4-phenylenediamine + anthranilate + 2 NAD(+) = 2-(4-dimethylaminophenyl)diazenylbenzoate + 2 NADH + 2 H(+)</text>
        <dbReference type="Rhea" id="RHEA:55872"/>
        <dbReference type="ChEBI" id="CHEBI:15378"/>
        <dbReference type="ChEBI" id="CHEBI:15783"/>
        <dbReference type="ChEBI" id="CHEBI:16567"/>
        <dbReference type="ChEBI" id="CHEBI:57540"/>
        <dbReference type="ChEBI" id="CHEBI:57945"/>
        <dbReference type="ChEBI" id="CHEBI:71579"/>
        <dbReference type="EC" id="1.7.1.17"/>
    </reaction>
    <physiologicalReaction direction="right-to-left" evidence="5">
        <dbReference type="Rhea" id="RHEA:55874"/>
    </physiologicalReaction>
</comment>
<dbReference type="InterPro" id="IPR050104">
    <property type="entry name" value="FMN-dep_NADH:Q_OxRdtase_AzoR1"/>
</dbReference>
<dbReference type="PANTHER" id="PTHR43741:SF4">
    <property type="entry name" value="FMN-DEPENDENT NADH:QUINONE OXIDOREDUCTASE"/>
    <property type="match status" value="1"/>
</dbReference>
<dbReference type="SUPFAM" id="SSF52218">
    <property type="entry name" value="Flavoproteins"/>
    <property type="match status" value="1"/>
</dbReference>
<evidence type="ECO:0000256" key="6">
    <source>
        <dbReference type="HAMAP-Rule" id="MF_01216"/>
    </source>
</evidence>
<evidence type="ECO:0000256" key="4">
    <source>
        <dbReference type="ARBA" id="ARBA00023027"/>
    </source>
</evidence>
<dbReference type="InterPro" id="IPR003680">
    <property type="entry name" value="Flavodoxin_fold"/>
</dbReference>
<proteinExistence type="inferred from homology"/>
<comment type="catalytic activity">
    <reaction evidence="6">
        <text>2 a quinone + NADH + H(+) = 2 a 1,4-benzosemiquinone + NAD(+)</text>
        <dbReference type="Rhea" id="RHEA:65952"/>
        <dbReference type="ChEBI" id="CHEBI:15378"/>
        <dbReference type="ChEBI" id="CHEBI:57540"/>
        <dbReference type="ChEBI" id="CHEBI:57945"/>
        <dbReference type="ChEBI" id="CHEBI:132124"/>
        <dbReference type="ChEBI" id="CHEBI:134225"/>
    </reaction>
</comment>